<dbReference type="InterPro" id="IPR036291">
    <property type="entry name" value="NAD(P)-bd_dom_sf"/>
</dbReference>
<dbReference type="Proteomes" id="UP000254069">
    <property type="component" value="Unassembled WGS sequence"/>
</dbReference>
<dbReference type="Gene3D" id="3.90.25.10">
    <property type="entry name" value="UDP-galactose 4-epimerase, domain 1"/>
    <property type="match status" value="1"/>
</dbReference>
<dbReference type="GO" id="GO:0003955">
    <property type="term" value="F:NAD(P)H dehydrogenase (quinone) activity"/>
    <property type="evidence" value="ECO:0007669"/>
    <property type="project" value="UniProtKB-EC"/>
</dbReference>
<protein>
    <submittedName>
        <fullName evidence="2">Quinone oxidoreductase 2</fullName>
        <ecNumber evidence="2">1.6.5.2</ecNumber>
    </submittedName>
</protein>
<dbReference type="CDD" id="cd05269">
    <property type="entry name" value="TMR_SDR_a"/>
    <property type="match status" value="1"/>
</dbReference>
<dbReference type="EMBL" id="UGYO01000001">
    <property type="protein sequence ID" value="SUI61605.1"/>
    <property type="molecule type" value="Genomic_DNA"/>
</dbReference>
<name>A0A379ZGV0_9GAMM</name>
<dbReference type="Gene3D" id="3.40.50.720">
    <property type="entry name" value="NAD(P)-binding Rossmann-like Domain"/>
    <property type="match status" value="1"/>
</dbReference>
<proteinExistence type="predicted"/>
<feature type="domain" description="NAD(P)-binding" evidence="1">
    <location>
        <begin position="6"/>
        <end position="183"/>
    </location>
</feature>
<organism evidence="2 3">
    <name type="scientific">Shewanella algae</name>
    <dbReference type="NCBI Taxonomy" id="38313"/>
    <lineage>
        <taxon>Bacteria</taxon>
        <taxon>Pseudomonadati</taxon>
        <taxon>Pseudomonadota</taxon>
        <taxon>Gammaproteobacteria</taxon>
        <taxon>Alteromonadales</taxon>
        <taxon>Shewanellaceae</taxon>
        <taxon>Shewanella</taxon>
    </lineage>
</organism>
<dbReference type="EC" id="1.6.5.2" evidence="2"/>
<dbReference type="RefSeq" id="WP_115389511.1">
    <property type="nucleotide sequence ID" value="NZ_JADZHC010000092.1"/>
</dbReference>
<keyword evidence="2" id="KW-0560">Oxidoreductase</keyword>
<dbReference type="InterPro" id="IPR016040">
    <property type="entry name" value="NAD(P)-bd_dom"/>
</dbReference>
<evidence type="ECO:0000313" key="3">
    <source>
        <dbReference type="Proteomes" id="UP000254069"/>
    </source>
</evidence>
<reference evidence="2 3" key="1">
    <citation type="submission" date="2018-06" db="EMBL/GenBank/DDBJ databases">
        <authorList>
            <consortium name="Pathogen Informatics"/>
            <person name="Doyle S."/>
        </authorList>
    </citation>
    <scope>NUCLEOTIDE SEQUENCE [LARGE SCALE GENOMIC DNA]</scope>
    <source>
        <strain evidence="2 3">NCTC10738</strain>
    </source>
</reference>
<sequence>MILILGASGQLGRLVSQALLAKVPAKQLRLASRHPEQLNEFADVEKAFADYSDPASLSKAMQGVKRLLLISGDTPNDQRLQQHMNVLSAAKAAAVEQLVYTSFQLATLDSAFDFARTHAATEAAIVHSGVPYTLVRNGPYAELQLAGLEHTLATETMLNASENGLFAPVWKADLAEAIAGILSSESPVSSHLGQTYTLTGPELLNQAQVAQYLSQVSGKNIRLQNISVAELEQIFLGIGLPGYMAKAFANNSKAIADGEYQQQSADLERLLGRPGRSLKALFEQSLTQS</sequence>
<dbReference type="PANTHER" id="PTHR47129:SF1">
    <property type="entry name" value="NMRA-LIKE DOMAIN-CONTAINING PROTEIN"/>
    <property type="match status" value="1"/>
</dbReference>
<keyword evidence="3" id="KW-1185">Reference proteome</keyword>
<dbReference type="PANTHER" id="PTHR47129">
    <property type="entry name" value="QUINONE OXIDOREDUCTASE 2"/>
    <property type="match status" value="1"/>
</dbReference>
<evidence type="ECO:0000313" key="2">
    <source>
        <dbReference type="EMBL" id="SUI61605.1"/>
    </source>
</evidence>
<accession>A0A379ZGV0</accession>
<gene>
    <name evidence="2" type="primary">qorB</name>
    <name evidence="2" type="ORF">NCTC10738_01588</name>
</gene>
<dbReference type="InterPro" id="IPR052718">
    <property type="entry name" value="NmrA-type_oxidoreductase"/>
</dbReference>
<evidence type="ECO:0000259" key="1">
    <source>
        <dbReference type="Pfam" id="PF13460"/>
    </source>
</evidence>
<dbReference type="Pfam" id="PF13460">
    <property type="entry name" value="NAD_binding_10"/>
    <property type="match status" value="1"/>
</dbReference>
<dbReference type="SUPFAM" id="SSF51735">
    <property type="entry name" value="NAD(P)-binding Rossmann-fold domains"/>
    <property type="match status" value="1"/>
</dbReference>
<dbReference type="AlphaFoldDB" id="A0A379ZGV0"/>